<accession>A0A2P2MJ49</accession>
<sequence>MFHNQKIEPCFSLLCPVALMVIVLMLLAILVASDWFSQLCDNSSYISQEN</sequence>
<dbReference type="EMBL" id="GGEC01049760">
    <property type="protein sequence ID" value="MBX30244.1"/>
    <property type="molecule type" value="Transcribed_RNA"/>
</dbReference>
<evidence type="ECO:0000256" key="1">
    <source>
        <dbReference type="SAM" id="Phobius"/>
    </source>
</evidence>
<evidence type="ECO:0000313" key="2">
    <source>
        <dbReference type="EMBL" id="MBX30244.1"/>
    </source>
</evidence>
<name>A0A2P2MJ49_RHIMU</name>
<organism evidence="2">
    <name type="scientific">Rhizophora mucronata</name>
    <name type="common">Asiatic mangrove</name>
    <dbReference type="NCBI Taxonomy" id="61149"/>
    <lineage>
        <taxon>Eukaryota</taxon>
        <taxon>Viridiplantae</taxon>
        <taxon>Streptophyta</taxon>
        <taxon>Embryophyta</taxon>
        <taxon>Tracheophyta</taxon>
        <taxon>Spermatophyta</taxon>
        <taxon>Magnoliopsida</taxon>
        <taxon>eudicotyledons</taxon>
        <taxon>Gunneridae</taxon>
        <taxon>Pentapetalae</taxon>
        <taxon>rosids</taxon>
        <taxon>fabids</taxon>
        <taxon>Malpighiales</taxon>
        <taxon>Rhizophoraceae</taxon>
        <taxon>Rhizophora</taxon>
    </lineage>
</organism>
<keyword evidence="1" id="KW-0472">Membrane</keyword>
<reference evidence="2" key="1">
    <citation type="submission" date="2018-02" db="EMBL/GenBank/DDBJ databases">
        <title>Rhizophora mucronata_Transcriptome.</title>
        <authorList>
            <person name="Meera S.P."/>
            <person name="Sreeshan A."/>
            <person name="Augustine A."/>
        </authorList>
    </citation>
    <scope>NUCLEOTIDE SEQUENCE</scope>
    <source>
        <tissue evidence="2">Leaf</tissue>
    </source>
</reference>
<dbReference type="AlphaFoldDB" id="A0A2P2MJ49"/>
<proteinExistence type="predicted"/>
<keyword evidence="1" id="KW-1133">Transmembrane helix</keyword>
<feature type="transmembrane region" description="Helical" evidence="1">
    <location>
        <begin position="12"/>
        <end position="32"/>
    </location>
</feature>
<protein>
    <submittedName>
        <fullName evidence="2">Uncharacterized protein</fullName>
    </submittedName>
</protein>
<keyword evidence="1" id="KW-0812">Transmembrane</keyword>